<gene>
    <name evidence="2" type="ORF">LSG31_03910</name>
</gene>
<proteinExistence type="predicted"/>
<reference evidence="2" key="1">
    <citation type="submission" date="2021-12" db="EMBL/GenBank/DDBJ databases">
        <title>Alicyclobacillaceae gen. nov., sp. nov., isolated from chalcocite enrichment system.</title>
        <authorList>
            <person name="Jiang Z."/>
        </authorList>
    </citation>
    <scope>NUCLEOTIDE SEQUENCE</scope>
    <source>
        <strain evidence="2">MYW30-H2</strain>
    </source>
</reference>
<name>A0ABY4CM86_9BACL</name>
<dbReference type="EMBL" id="CP089291">
    <property type="protein sequence ID" value="UOF91409.1"/>
    <property type="molecule type" value="Genomic_DNA"/>
</dbReference>
<dbReference type="Pfam" id="PF01973">
    <property type="entry name" value="MptE-like"/>
    <property type="match status" value="1"/>
</dbReference>
<evidence type="ECO:0000313" key="2">
    <source>
        <dbReference type="EMBL" id="UOF91409.1"/>
    </source>
</evidence>
<dbReference type="PANTHER" id="PTHR41786">
    <property type="entry name" value="MOTILITY ACCESSORY FACTOR MAF"/>
    <property type="match status" value="1"/>
</dbReference>
<dbReference type="Proteomes" id="UP000830167">
    <property type="component" value="Chromosome"/>
</dbReference>
<accession>A0ABY4CM86</accession>
<feature type="domain" description="6-hydroxymethylpterin diphosphokinase MptE-like" evidence="1">
    <location>
        <begin position="209"/>
        <end position="380"/>
    </location>
</feature>
<dbReference type="RefSeq" id="WP_347438101.1">
    <property type="nucleotide sequence ID" value="NZ_CP089291.1"/>
</dbReference>
<sequence>MTQLLEENLFALNISNKEQLNLFGPLLKPFESYKAEPAKNGETAFSLLTNGKWQALTSKYNPIQEAAIQVEKQWQDDCDLYIVFGIGGFYHIEEVLNRVSEKNKVLVIAHDIELFHMILTCRDLKKTLADSRLELFLGQSLENVSDRLEFEFKQDVFYIPKVCIIEHPVECKLAHEYYDMAKKLLVNNYRGALADMGTRVRFGDQWARNILGNLPYILQSADLKELLHAFSGKPAILVSAGPSLNKNIQLLKEVGDRALIVCVDTAYRSLYRQGIVPHLLVSVDGSESNAHDFEGVEYSGIPLVMEMTAHESIAANHTGKKLMLHSVRELTPWLEKILGEPLNPTYMPTGGSVSCTAFSIIEHLGCDPIIFIGQDLSYPDGQAYAQGAVHDQSNIEEIKKHRKLIPLQDIYGQPVYTTEDYLIYLRWFEERIRTGNRTHVNATEGGALREGLEIMTLHDVLDRYCQEEIPIQKIFSMANSKPLSLNMSRRIIRKIRQTMAQMRHMIHELQVIMNTAQEIIANIEQNSIDRIQIERCMSTIHESQRNILKYQFALLFIDAVSYREILSDINTERSLELENLSQKEKDLISFRQAFAFASVLLEVCIQSHSILDKYLKQFCERVGMKGEDKQ</sequence>
<protein>
    <submittedName>
        <fullName evidence="2">DUF115 domain-containing protein</fullName>
    </submittedName>
</protein>
<evidence type="ECO:0000313" key="3">
    <source>
        <dbReference type="Proteomes" id="UP000830167"/>
    </source>
</evidence>
<dbReference type="PANTHER" id="PTHR41786:SF1">
    <property type="entry name" value="6-HYDROXYMETHYLPTERIN DIPHOSPHOKINASE MPTE-LIKE DOMAIN-CONTAINING PROTEIN"/>
    <property type="match status" value="1"/>
</dbReference>
<dbReference type="InterPro" id="IPR002826">
    <property type="entry name" value="MptE-like"/>
</dbReference>
<keyword evidence="3" id="KW-1185">Reference proteome</keyword>
<evidence type="ECO:0000259" key="1">
    <source>
        <dbReference type="Pfam" id="PF01973"/>
    </source>
</evidence>
<organism evidence="2 3">
    <name type="scientific">Fodinisporobacter ferrooxydans</name>
    <dbReference type="NCBI Taxonomy" id="2901836"/>
    <lineage>
        <taxon>Bacteria</taxon>
        <taxon>Bacillati</taxon>
        <taxon>Bacillota</taxon>
        <taxon>Bacilli</taxon>
        <taxon>Bacillales</taxon>
        <taxon>Alicyclobacillaceae</taxon>
        <taxon>Fodinisporobacter</taxon>
    </lineage>
</organism>